<protein>
    <recommendedName>
        <fullName evidence="2">histidine kinase</fullName>
        <ecNumber evidence="2">2.7.13.3</ecNumber>
    </recommendedName>
</protein>
<evidence type="ECO:0000256" key="6">
    <source>
        <dbReference type="ARBA" id="ARBA00023012"/>
    </source>
</evidence>
<organism evidence="10 11">
    <name type="scientific">Roseovarius nubinhibens (strain ATCC BAA-591 / DSM 15170 / ISM)</name>
    <dbReference type="NCBI Taxonomy" id="89187"/>
    <lineage>
        <taxon>Bacteria</taxon>
        <taxon>Pseudomonadati</taxon>
        <taxon>Pseudomonadota</taxon>
        <taxon>Alphaproteobacteria</taxon>
        <taxon>Rhodobacterales</taxon>
        <taxon>Roseobacteraceae</taxon>
        <taxon>Roseovarius</taxon>
    </lineage>
</organism>
<dbReference type="CDD" id="cd16922">
    <property type="entry name" value="HATPase_EvgS-ArcB-TorS-like"/>
    <property type="match status" value="1"/>
</dbReference>
<evidence type="ECO:0000256" key="4">
    <source>
        <dbReference type="ARBA" id="ARBA00022679"/>
    </source>
</evidence>
<dbReference type="AlphaFoldDB" id="A3SQZ9"/>
<dbReference type="InterPro" id="IPR003661">
    <property type="entry name" value="HisK_dim/P_dom"/>
</dbReference>
<dbReference type="InterPro" id="IPR050736">
    <property type="entry name" value="Sensor_HK_Regulatory"/>
</dbReference>
<keyword evidence="5" id="KW-0418">Kinase</keyword>
<keyword evidence="8" id="KW-1133">Transmembrane helix</keyword>
<dbReference type="HOGENOM" id="CLU_000445_114_58_5"/>
<keyword evidence="6" id="KW-0902">Two-component regulatory system</keyword>
<dbReference type="InterPro" id="IPR005467">
    <property type="entry name" value="His_kinase_dom"/>
</dbReference>
<evidence type="ECO:0000259" key="9">
    <source>
        <dbReference type="PROSITE" id="PS50109"/>
    </source>
</evidence>
<dbReference type="FunFam" id="3.30.565.10:FF:000006">
    <property type="entry name" value="Sensor histidine kinase WalK"/>
    <property type="match status" value="1"/>
</dbReference>
<feature type="transmembrane region" description="Helical" evidence="8">
    <location>
        <begin position="185"/>
        <end position="206"/>
    </location>
</feature>
<dbReference type="RefSeq" id="WP_009814121.1">
    <property type="nucleotide sequence ID" value="NZ_CH724156.1"/>
</dbReference>
<keyword evidence="11" id="KW-1185">Reference proteome</keyword>
<feature type="transmembrane region" description="Helical" evidence="8">
    <location>
        <begin position="152"/>
        <end position="173"/>
    </location>
</feature>
<dbReference type="SUPFAM" id="SSF47384">
    <property type="entry name" value="Homodimeric domain of signal transducing histidine kinase"/>
    <property type="match status" value="1"/>
</dbReference>
<feature type="transmembrane region" description="Helical" evidence="8">
    <location>
        <begin position="73"/>
        <end position="95"/>
    </location>
</feature>
<dbReference type="EC" id="2.7.13.3" evidence="2"/>
<reference evidence="10 11" key="1">
    <citation type="submission" date="2005-12" db="EMBL/GenBank/DDBJ databases">
        <authorList>
            <person name="Moran M.A."/>
            <person name="Ferriera S."/>
            <person name="Johnson J."/>
            <person name="Kravitz S."/>
            <person name="Halpern A."/>
            <person name="Remington K."/>
            <person name="Beeson K."/>
            <person name="Tran B."/>
            <person name="Rogers Y.-H."/>
            <person name="Friedman R."/>
            <person name="Venter J.C."/>
        </authorList>
    </citation>
    <scope>NUCLEOTIDE SEQUENCE [LARGE SCALE GENOMIC DNA]</scope>
    <source>
        <strain evidence="11">ATCC BAA-591 / DSM 15170 / ISM</strain>
    </source>
</reference>
<dbReference type="Pfam" id="PF00512">
    <property type="entry name" value="HisKA"/>
    <property type="match status" value="1"/>
</dbReference>
<evidence type="ECO:0000256" key="5">
    <source>
        <dbReference type="ARBA" id="ARBA00022777"/>
    </source>
</evidence>
<dbReference type="Pfam" id="PF02518">
    <property type="entry name" value="HATPase_c"/>
    <property type="match status" value="1"/>
</dbReference>
<dbReference type="GO" id="GO:0000155">
    <property type="term" value="F:phosphorelay sensor kinase activity"/>
    <property type="evidence" value="ECO:0007669"/>
    <property type="project" value="InterPro"/>
</dbReference>
<feature type="transmembrane region" description="Helical" evidence="8">
    <location>
        <begin position="12"/>
        <end position="30"/>
    </location>
</feature>
<keyword evidence="3" id="KW-0597">Phosphoprotein</keyword>
<dbReference type="SUPFAM" id="SSF55874">
    <property type="entry name" value="ATPase domain of HSP90 chaperone/DNA topoisomerase II/histidine kinase"/>
    <property type="match status" value="1"/>
</dbReference>
<accession>A3SQZ9</accession>
<evidence type="ECO:0000313" key="11">
    <source>
        <dbReference type="Proteomes" id="UP000005954"/>
    </source>
</evidence>
<dbReference type="SMART" id="SM00387">
    <property type="entry name" value="HATPase_c"/>
    <property type="match status" value="1"/>
</dbReference>
<dbReference type="Pfam" id="PF16927">
    <property type="entry name" value="HisKA_7TM"/>
    <property type="match status" value="1"/>
</dbReference>
<dbReference type="InterPro" id="IPR036890">
    <property type="entry name" value="HATPase_C_sf"/>
</dbReference>
<dbReference type="InterPro" id="IPR031621">
    <property type="entry name" value="HisKA_7TM"/>
</dbReference>
<sequence>MSCLTNFDVSTVSLSVLALWAVSGLVLIWVARSHRFAGKPAFILTFAAMLWWLFTVAADFASVGLDCKVAWSLAAWPGIALLPIAWAFFLFDYTLNPDRHSKRRRPYTYIGVPLVVSLVALTNGQTHMLYTEATYLVEDAAHPYVVFDHGPLFYAVAAGLYVFVLSSLGVLLYAFHRATVAIRPFLGVLLVITAAPLSANFAYIVWGFTVFGFDPTPFMFTAALLAFSWLLTNNTMMDTEAQGRSLIFYATSDPVLITDSEFRFTGANPAATEIFGPLLPKPGGSLRSLLALAPILNTLDRDQSTARGAPVPLADRIFEPRILPIESPIRTRRNLLGWTISLVDITEREHSAQALREALVRAEAANHAKSQFIAMISHELRTPMTSVKGGLDLALNGFPGEPSEPIRKLLNIAQRNSMRMLKLIDDVLDLQKLDLNTLRLHPVALDMDELLANLLEEHAGQADQAKVRLTIVSDKIGQQVHVDPNRVRQVVGNVISNAIKFSPEGAHVDLSVQLKPEALRLSVRDSGIGIPAKSEDRVFGRFHQIESDLTPTHGGSGLGMHIAKVLIERMGGAISYESVLGQGTVFHIDLPLAA</sequence>
<evidence type="ECO:0000313" key="10">
    <source>
        <dbReference type="EMBL" id="EAP75558.1"/>
    </source>
</evidence>
<comment type="catalytic activity">
    <reaction evidence="1">
        <text>ATP + protein L-histidine = ADP + protein N-phospho-L-histidine.</text>
        <dbReference type="EC" id="2.7.13.3"/>
    </reaction>
</comment>
<dbReference type="PANTHER" id="PTHR43711">
    <property type="entry name" value="TWO-COMPONENT HISTIDINE KINASE"/>
    <property type="match status" value="1"/>
</dbReference>
<feature type="transmembrane region" description="Helical" evidence="8">
    <location>
        <begin position="107"/>
        <end position="126"/>
    </location>
</feature>
<evidence type="ECO:0000256" key="8">
    <source>
        <dbReference type="SAM" id="Phobius"/>
    </source>
</evidence>
<dbReference type="PRINTS" id="PR00344">
    <property type="entry name" value="BCTRLSENSOR"/>
</dbReference>
<dbReference type="Gene3D" id="1.10.287.130">
    <property type="match status" value="1"/>
</dbReference>
<dbReference type="eggNOG" id="COG2205">
    <property type="taxonomic scope" value="Bacteria"/>
</dbReference>
<dbReference type="Gene3D" id="3.30.565.10">
    <property type="entry name" value="Histidine kinase-like ATPase, C-terminal domain"/>
    <property type="match status" value="1"/>
</dbReference>
<keyword evidence="8" id="KW-0812">Transmembrane</keyword>
<evidence type="ECO:0000256" key="3">
    <source>
        <dbReference type="ARBA" id="ARBA00022553"/>
    </source>
</evidence>
<evidence type="ECO:0000256" key="2">
    <source>
        <dbReference type="ARBA" id="ARBA00012438"/>
    </source>
</evidence>
<dbReference type="Gene3D" id="3.30.450.20">
    <property type="entry name" value="PAS domain"/>
    <property type="match status" value="1"/>
</dbReference>
<dbReference type="InterPro" id="IPR004358">
    <property type="entry name" value="Sig_transdc_His_kin-like_C"/>
</dbReference>
<dbReference type="SMART" id="SM00388">
    <property type="entry name" value="HisKA"/>
    <property type="match status" value="1"/>
</dbReference>
<dbReference type="STRING" id="89187.ISM_10556"/>
<dbReference type="EMBL" id="AALY01000003">
    <property type="protein sequence ID" value="EAP75558.1"/>
    <property type="molecule type" value="Genomic_DNA"/>
</dbReference>
<dbReference type="CDD" id="cd00082">
    <property type="entry name" value="HisKA"/>
    <property type="match status" value="1"/>
</dbReference>
<gene>
    <name evidence="10" type="ORF">ISM_10556</name>
</gene>
<name>A3SQZ9_ROSNI</name>
<dbReference type="InterPro" id="IPR003594">
    <property type="entry name" value="HATPase_dom"/>
</dbReference>
<dbReference type="PROSITE" id="PS50109">
    <property type="entry name" value="HIS_KIN"/>
    <property type="match status" value="1"/>
</dbReference>
<evidence type="ECO:0000256" key="7">
    <source>
        <dbReference type="ARBA" id="ARBA00023136"/>
    </source>
</evidence>
<dbReference type="SUPFAM" id="SSF55785">
    <property type="entry name" value="PYP-like sensor domain (PAS domain)"/>
    <property type="match status" value="1"/>
</dbReference>
<proteinExistence type="predicted"/>
<feature type="transmembrane region" description="Helical" evidence="8">
    <location>
        <begin position="42"/>
        <end position="61"/>
    </location>
</feature>
<keyword evidence="4" id="KW-0808">Transferase</keyword>
<dbReference type="FunFam" id="1.10.287.130:FF:000001">
    <property type="entry name" value="Two-component sensor histidine kinase"/>
    <property type="match status" value="1"/>
</dbReference>
<evidence type="ECO:0000256" key="1">
    <source>
        <dbReference type="ARBA" id="ARBA00000085"/>
    </source>
</evidence>
<dbReference type="InterPro" id="IPR035965">
    <property type="entry name" value="PAS-like_dom_sf"/>
</dbReference>
<dbReference type="PANTHER" id="PTHR43711:SF31">
    <property type="entry name" value="HISTIDINE KINASE"/>
    <property type="match status" value="1"/>
</dbReference>
<dbReference type="Proteomes" id="UP000005954">
    <property type="component" value="Unassembled WGS sequence"/>
</dbReference>
<dbReference type="InterPro" id="IPR036097">
    <property type="entry name" value="HisK_dim/P_sf"/>
</dbReference>
<feature type="domain" description="Histidine kinase" evidence="9">
    <location>
        <begin position="375"/>
        <end position="594"/>
    </location>
</feature>
<dbReference type="OrthoDB" id="7179697at2"/>
<comment type="caution">
    <text evidence="10">The sequence shown here is derived from an EMBL/GenBank/DDBJ whole genome shotgun (WGS) entry which is preliminary data.</text>
</comment>
<keyword evidence="7 8" id="KW-0472">Membrane</keyword>